<organism evidence="5 6">
    <name type="scientific">Kribbella capetownensis</name>
    <dbReference type="NCBI Taxonomy" id="1572659"/>
    <lineage>
        <taxon>Bacteria</taxon>
        <taxon>Bacillati</taxon>
        <taxon>Actinomycetota</taxon>
        <taxon>Actinomycetes</taxon>
        <taxon>Propionibacteriales</taxon>
        <taxon>Kribbellaceae</taxon>
        <taxon>Kribbella</taxon>
    </lineage>
</organism>
<evidence type="ECO:0000313" key="6">
    <source>
        <dbReference type="Proteomes" id="UP000293342"/>
    </source>
</evidence>
<dbReference type="InterPro" id="IPR036390">
    <property type="entry name" value="WH_DNA-bd_sf"/>
</dbReference>
<evidence type="ECO:0000256" key="1">
    <source>
        <dbReference type="ARBA" id="ARBA00023015"/>
    </source>
</evidence>
<proteinExistence type="predicted"/>
<dbReference type="InterPro" id="IPR050679">
    <property type="entry name" value="Bact_HTH_transcr_reg"/>
</dbReference>
<feature type="domain" description="HTH gntR-type" evidence="4">
    <location>
        <begin position="1"/>
        <end position="61"/>
    </location>
</feature>
<dbReference type="GO" id="GO:0003700">
    <property type="term" value="F:DNA-binding transcription factor activity"/>
    <property type="evidence" value="ECO:0007669"/>
    <property type="project" value="InterPro"/>
</dbReference>
<dbReference type="SMART" id="SM00345">
    <property type="entry name" value="HTH_GNTR"/>
    <property type="match status" value="1"/>
</dbReference>
<dbReference type="PANTHER" id="PTHR44846:SF1">
    <property type="entry name" value="MANNOSYL-D-GLYCERATE TRANSPORT_METABOLISM SYSTEM REPRESSOR MNGR-RELATED"/>
    <property type="match status" value="1"/>
</dbReference>
<comment type="caution">
    <text evidence="5">The sequence shown here is derived from an EMBL/GenBank/DDBJ whole genome shotgun (WGS) entry which is preliminary data.</text>
</comment>
<dbReference type="InterPro" id="IPR000524">
    <property type="entry name" value="Tscrpt_reg_HTH_GntR"/>
</dbReference>
<gene>
    <name evidence="5" type="ORF">E0H75_35790</name>
</gene>
<sequence length="237" mass="25217">MSLKARILAGTYEPGTRLPAEDELTAGFGASRSTIRQAIADLRAAGYVTSQQGSGTYVADSLPVDPLSPRSGPVYTGFLDDLDNEAHHVREQRRSRRVVSADATLAAQLRIPVGSKAVQFRGVRVRDGKVYGIATDTLPADVAQRIDADVRKRSATIVDALEAIGCRAQESLQRVEPTTLDAASAKLCDRRPGEPALAITGIAYSMDGTPIDAYTLTVVGGYGIGLHLVRAGDWKSP</sequence>
<dbReference type="InterPro" id="IPR036388">
    <property type="entry name" value="WH-like_DNA-bd_sf"/>
</dbReference>
<dbReference type="Pfam" id="PF00392">
    <property type="entry name" value="GntR"/>
    <property type="match status" value="1"/>
</dbReference>
<evidence type="ECO:0000313" key="5">
    <source>
        <dbReference type="EMBL" id="TCC44223.1"/>
    </source>
</evidence>
<dbReference type="PANTHER" id="PTHR44846">
    <property type="entry name" value="MANNOSYL-D-GLYCERATE TRANSPORT/METABOLISM SYSTEM REPRESSOR MNGR-RELATED"/>
    <property type="match status" value="1"/>
</dbReference>
<dbReference type="SUPFAM" id="SSF46785">
    <property type="entry name" value="Winged helix' DNA-binding domain"/>
    <property type="match status" value="1"/>
</dbReference>
<reference evidence="5 6" key="1">
    <citation type="submission" date="2019-02" db="EMBL/GenBank/DDBJ databases">
        <title>Kribbella capetownensis sp. nov. and Kribbella speibonae sp. nov., isolated from soil.</title>
        <authorList>
            <person name="Curtis S.M."/>
            <person name="Norton I."/>
            <person name="Everest G.J."/>
            <person name="Meyers P.R."/>
        </authorList>
    </citation>
    <scope>NUCLEOTIDE SEQUENCE [LARGE SCALE GENOMIC DNA]</scope>
    <source>
        <strain evidence="5 6">YM53</strain>
    </source>
</reference>
<protein>
    <submittedName>
        <fullName evidence="5">GntR family transcriptional regulator</fullName>
    </submittedName>
</protein>
<keyword evidence="3" id="KW-0804">Transcription</keyword>
<dbReference type="PROSITE" id="PS50949">
    <property type="entry name" value="HTH_GNTR"/>
    <property type="match status" value="1"/>
</dbReference>
<dbReference type="Proteomes" id="UP000293342">
    <property type="component" value="Unassembled WGS sequence"/>
</dbReference>
<dbReference type="CDD" id="cd07377">
    <property type="entry name" value="WHTH_GntR"/>
    <property type="match status" value="1"/>
</dbReference>
<dbReference type="Pfam" id="PF07702">
    <property type="entry name" value="UTRA"/>
    <property type="match status" value="1"/>
</dbReference>
<evidence type="ECO:0000256" key="2">
    <source>
        <dbReference type="ARBA" id="ARBA00023125"/>
    </source>
</evidence>
<dbReference type="InterPro" id="IPR011663">
    <property type="entry name" value="UTRA"/>
</dbReference>
<dbReference type="Gene3D" id="1.10.10.10">
    <property type="entry name" value="Winged helix-like DNA-binding domain superfamily/Winged helix DNA-binding domain"/>
    <property type="match status" value="1"/>
</dbReference>
<dbReference type="SMART" id="SM00866">
    <property type="entry name" value="UTRA"/>
    <property type="match status" value="1"/>
</dbReference>
<dbReference type="AlphaFoldDB" id="A0A4R0JBR0"/>
<evidence type="ECO:0000259" key="4">
    <source>
        <dbReference type="PROSITE" id="PS50949"/>
    </source>
</evidence>
<dbReference type="SUPFAM" id="SSF64288">
    <property type="entry name" value="Chorismate lyase-like"/>
    <property type="match status" value="1"/>
</dbReference>
<dbReference type="InterPro" id="IPR028978">
    <property type="entry name" value="Chorismate_lyase_/UTRA_dom_sf"/>
</dbReference>
<name>A0A4R0JBR0_9ACTN</name>
<dbReference type="Gene3D" id="3.40.1410.10">
    <property type="entry name" value="Chorismate lyase-like"/>
    <property type="match status" value="1"/>
</dbReference>
<keyword evidence="1" id="KW-0805">Transcription regulation</keyword>
<dbReference type="GO" id="GO:0045892">
    <property type="term" value="P:negative regulation of DNA-templated transcription"/>
    <property type="evidence" value="ECO:0007669"/>
    <property type="project" value="TreeGrafter"/>
</dbReference>
<dbReference type="PRINTS" id="PR00035">
    <property type="entry name" value="HTHGNTR"/>
</dbReference>
<dbReference type="OrthoDB" id="8584262at2"/>
<accession>A0A4R0JBR0</accession>
<keyword evidence="6" id="KW-1185">Reference proteome</keyword>
<evidence type="ECO:0000256" key="3">
    <source>
        <dbReference type="ARBA" id="ARBA00023163"/>
    </source>
</evidence>
<keyword evidence="2" id="KW-0238">DNA-binding</keyword>
<dbReference type="EMBL" id="SJKD01000010">
    <property type="protein sequence ID" value="TCC44223.1"/>
    <property type="molecule type" value="Genomic_DNA"/>
</dbReference>
<dbReference type="GO" id="GO:0003677">
    <property type="term" value="F:DNA binding"/>
    <property type="evidence" value="ECO:0007669"/>
    <property type="project" value="UniProtKB-KW"/>
</dbReference>